<evidence type="ECO:0000313" key="1">
    <source>
        <dbReference type="EMBL" id="PZG14881.1"/>
    </source>
</evidence>
<evidence type="ECO:0000313" key="2">
    <source>
        <dbReference type="Proteomes" id="UP000248544"/>
    </source>
</evidence>
<accession>A0A2W2DXM0</accession>
<gene>
    <name evidence="1" type="ORF">C1I98_39445</name>
</gene>
<dbReference type="AlphaFoldDB" id="A0A2W2DXM0"/>
<reference evidence="1 2" key="1">
    <citation type="submission" date="2018-01" db="EMBL/GenBank/DDBJ databases">
        <title>Draft genome sequence of Sphaerisporangium sp. 7K107.</title>
        <authorList>
            <person name="Sahin N."/>
            <person name="Saygin H."/>
            <person name="Ay H."/>
        </authorList>
    </citation>
    <scope>NUCLEOTIDE SEQUENCE [LARGE SCALE GENOMIC DNA]</scope>
    <source>
        <strain evidence="1 2">7K107</strain>
    </source>
</reference>
<dbReference type="InterPro" id="IPR004165">
    <property type="entry name" value="CoA_trans_fam_I"/>
</dbReference>
<comment type="caution">
    <text evidence="1">The sequence shown here is derived from an EMBL/GenBank/DDBJ whole genome shotgun (WGS) entry which is preliminary data.</text>
</comment>
<protein>
    <submittedName>
        <fullName evidence="1">3-oxoacid CoA-transferase</fullName>
    </submittedName>
</protein>
<feature type="non-terminal residue" evidence="1">
    <location>
        <position position="224"/>
    </location>
</feature>
<dbReference type="Pfam" id="PF01144">
    <property type="entry name" value="CoA_trans"/>
    <property type="match status" value="1"/>
</dbReference>
<keyword evidence="1" id="KW-0808">Transferase</keyword>
<organism evidence="1 2">
    <name type="scientific">Spongiactinospora gelatinilytica</name>
    <dbReference type="NCBI Taxonomy" id="2666298"/>
    <lineage>
        <taxon>Bacteria</taxon>
        <taxon>Bacillati</taxon>
        <taxon>Actinomycetota</taxon>
        <taxon>Actinomycetes</taxon>
        <taxon>Streptosporangiales</taxon>
        <taxon>Streptosporangiaceae</taxon>
        <taxon>Spongiactinospora</taxon>
    </lineage>
</organism>
<dbReference type="PANTHER" id="PTHR43293">
    <property type="entry name" value="ACETATE COA-TRANSFERASE YDIF"/>
    <property type="match status" value="1"/>
</dbReference>
<proteinExistence type="predicted"/>
<dbReference type="RefSeq" id="WP_306461957.1">
    <property type="nucleotide sequence ID" value="NZ_POUA01000804.1"/>
</dbReference>
<sequence length="224" mass="24242">AFIDELAAQFEQAGRPRDLTTVRVVGIGDFADTGFSQLALPGLARRTIGSNIGNEPRLGALVRQGALEAYSLPQGVLSALCRDMAAGRPGHITHVGLGTYVDPRQSGGRQNERTTEDIVEVVELGGREWLFYHALPIDVAVIRATTADEDGNLTFEHEPILGDSLALTMAAHNAGGTVIAQVERLAARRTLRPRDVRIPGALVDFVYADPVQRQTYLTAHSPYY</sequence>
<name>A0A2W2DXM0_9ACTN</name>
<dbReference type="GO" id="GO:0008410">
    <property type="term" value="F:CoA-transferase activity"/>
    <property type="evidence" value="ECO:0007669"/>
    <property type="project" value="InterPro"/>
</dbReference>
<dbReference type="Gene3D" id="3.40.1080.10">
    <property type="entry name" value="Glutaconate Coenzyme A-transferase"/>
    <property type="match status" value="1"/>
</dbReference>
<feature type="non-terminal residue" evidence="1">
    <location>
        <position position="1"/>
    </location>
</feature>
<dbReference type="PANTHER" id="PTHR43293:SF1">
    <property type="entry name" value="ACETATE COA-TRANSFERASE YDIF"/>
    <property type="match status" value="1"/>
</dbReference>
<dbReference type="SMART" id="SM00882">
    <property type="entry name" value="CoA_trans"/>
    <property type="match status" value="1"/>
</dbReference>
<keyword evidence="2" id="KW-1185">Reference proteome</keyword>
<dbReference type="Proteomes" id="UP000248544">
    <property type="component" value="Unassembled WGS sequence"/>
</dbReference>
<dbReference type="EMBL" id="POUA01000804">
    <property type="protein sequence ID" value="PZG14881.1"/>
    <property type="molecule type" value="Genomic_DNA"/>
</dbReference>
<dbReference type="SUPFAM" id="SSF100950">
    <property type="entry name" value="NagB/RpiA/CoA transferase-like"/>
    <property type="match status" value="1"/>
</dbReference>
<dbReference type="InterPro" id="IPR037171">
    <property type="entry name" value="NagB/RpiA_transferase-like"/>
</dbReference>